<evidence type="ECO:0000313" key="2">
    <source>
        <dbReference type="Proteomes" id="UP001358586"/>
    </source>
</evidence>
<gene>
    <name evidence="1" type="ORF">PVK06_025212</name>
</gene>
<dbReference type="Proteomes" id="UP001358586">
    <property type="component" value="Chromosome 7"/>
</dbReference>
<accession>A0ABR0PFZ0</accession>
<name>A0ABR0PFZ0_GOSAR</name>
<evidence type="ECO:0008006" key="3">
    <source>
        <dbReference type="Google" id="ProtNLM"/>
    </source>
</evidence>
<evidence type="ECO:0000313" key="1">
    <source>
        <dbReference type="EMBL" id="KAK5820166.1"/>
    </source>
</evidence>
<dbReference type="InterPro" id="IPR011006">
    <property type="entry name" value="CheY-like_superfamily"/>
</dbReference>
<dbReference type="EMBL" id="JARKNE010000007">
    <property type="protein sequence ID" value="KAK5820166.1"/>
    <property type="molecule type" value="Genomic_DNA"/>
</dbReference>
<protein>
    <recommendedName>
        <fullName evidence="3">Response regulatory domain-containing protein</fullName>
    </recommendedName>
</protein>
<comment type="caution">
    <text evidence="1">The sequence shown here is derived from an EMBL/GenBank/DDBJ whole genome shotgun (WGS) entry which is preliminary data.</text>
</comment>
<proteinExistence type="predicted"/>
<keyword evidence="2" id="KW-1185">Reference proteome</keyword>
<reference evidence="1 2" key="1">
    <citation type="submission" date="2023-03" db="EMBL/GenBank/DDBJ databases">
        <title>WGS of Gossypium arboreum.</title>
        <authorList>
            <person name="Yu D."/>
        </authorList>
    </citation>
    <scope>NUCLEOTIDE SEQUENCE [LARGE SCALE GENOMIC DNA]</scope>
    <source>
        <tissue evidence="1">Leaf</tissue>
    </source>
</reference>
<dbReference type="SUPFAM" id="SSF52172">
    <property type="entry name" value="CheY-like"/>
    <property type="match status" value="1"/>
</dbReference>
<organism evidence="1 2">
    <name type="scientific">Gossypium arboreum</name>
    <name type="common">Tree cotton</name>
    <name type="synonym">Gossypium nanking</name>
    <dbReference type="NCBI Taxonomy" id="29729"/>
    <lineage>
        <taxon>Eukaryota</taxon>
        <taxon>Viridiplantae</taxon>
        <taxon>Streptophyta</taxon>
        <taxon>Embryophyta</taxon>
        <taxon>Tracheophyta</taxon>
        <taxon>Spermatophyta</taxon>
        <taxon>Magnoliopsida</taxon>
        <taxon>eudicotyledons</taxon>
        <taxon>Gunneridae</taxon>
        <taxon>Pentapetalae</taxon>
        <taxon>rosids</taxon>
        <taxon>malvids</taxon>
        <taxon>Malvales</taxon>
        <taxon>Malvaceae</taxon>
        <taxon>Malvoideae</taxon>
        <taxon>Gossypium</taxon>
    </lineage>
</organism>
<sequence>MAPTLASGDQALNKDSWDSGRLARKRQLLIEIALRNRDFFVLMGLTQGVDNGKGAVDLIAFGAKFHLMMTDMILLVLNGLKMPGVTTCSEESGRQAFLSTSVDVFVDKPLDPAHLVPILRELDG</sequence>